<name>A0AAD2H7U7_9AGAR</name>
<feature type="non-terminal residue" evidence="1">
    <location>
        <position position="1"/>
    </location>
</feature>
<organism evidence="1 2">
    <name type="scientific">Mycena citricolor</name>
    <dbReference type="NCBI Taxonomy" id="2018698"/>
    <lineage>
        <taxon>Eukaryota</taxon>
        <taxon>Fungi</taxon>
        <taxon>Dikarya</taxon>
        <taxon>Basidiomycota</taxon>
        <taxon>Agaricomycotina</taxon>
        <taxon>Agaricomycetes</taxon>
        <taxon>Agaricomycetidae</taxon>
        <taxon>Agaricales</taxon>
        <taxon>Marasmiineae</taxon>
        <taxon>Mycenaceae</taxon>
        <taxon>Mycena</taxon>
    </lineage>
</organism>
<gene>
    <name evidence="1" type="ORF">MYCIT1_LOCUS16656</name>
</gene>
<reference evidence="1" key="1">
    <citation type="submission" date="2023-11" db="EMBL/GenBank/DDBJ databases">
        <authorList>
            <person name="De Vega J J."/>
            <person name="De Vega J J."/>
        </authorList>
    </citation>
    <scope>NUCLEOTIDE SEQUENCE</scope>
</reference>
<dbReference type="EMBL" id="CAVNYO010000173">
    <property type="protein sequence ID" value="CAK5271544.1"/>
    <property type="molecule type" value="Genomic_DNA"/>
</dbReference>
<dbReference type="AlphaFoldDB" id="A0AAD2H7U7"/>
<sequence length="73" mass="8249">PSSLCSYIRPGHRGHQRTGVGWMGWGARAWSWAAEGLGRVEGEFRRRRGLQTRIHLPHATIARRVRSCAQGRS</sequence>
<proteinExistence type="predicted"/>
<comment type="caution">
    <text evidence="1">The sequence shown here is derived from an EMBL/GenBank/DDBJ whole genome shotgun (WGS) entry which is preliminary data.</text>
</comment>
<accession>A0AAD2H7U7</accession>
<evidence type="ECO:0000313" key="2">
    <source>
        <dbReference type="Proteomes" id="UP001295794"/>
    </source>
</evidence>
<dbReference type="Proteomes" id="UP001295794">
    <property type="component" value="Unassembled WGS sequence"/>
</dbReference>
<evidence type="ECO:0000313" key="1">
    <source>
        <dbReference type="EMBL" id="CAK5271544.1"/>
    </source>
</evidence>
<protein>
    <submittedName>
        <fullName evidence="1">Uncharacterized protein</fullName>
    </submittedName>
</protein>
<keyword evidence="2" id="KW-1185">Reference proteome</keyword>